<dbReference type="OrthoDB" id="3218228at2"/>
<dbReference type="AlphaFoldDB" id="A0A3N0GI71"/>
<comment type="caution">
    <text evidence="4">The sequence shown here is derived from an EMBL/GenBank/DDBJ whole genome shotgun (WGS) entry which is preliminary data.</text>
</comment>
<evidence type="ECO:0000259" key="3">
    <source>
        <dbReference type="SMART" id="SM00943"/>
    </source>
</evidence>
<evidence type="ECO:0000313" key="5">
    <source>
        <dbReference type="Proteomes" id="UP000279994"/>
    </source>
</evidence>
<dbReference type="Proteomes" id="UP000279994">
    <property type="component" value="Unassembled WGS sequence"/>
</dbReference>
<feature type="compositionally biased region" description="Pro residues" evidence="1">
    <location>
        <begin position="196"/>
        <end position="205"/>
    </location>
</feature>
<organism evidence="4 5">
    <name type="scientific">Nocardioides pocheonensis</name>
    <dbReference type="NCBI Taxonomy" id="661485"/>
    <lineage>
        <taxon>Bacteria</taxon>
        <taxon>Bacillati</taxon>
        <taxon>Actinomycetota</taxon>
        <taxon>Actinomycetes</taxon>
        <taxon>Propionibacteriales</taxon>
        <taxon>Nocardioidaceae</taxon>
        <taxon>Nocardioides</taxon>
    </lineage>
</organism>
<dbReference type="SUPFAM" id="SSF56747">
    <property type="entry name" value="Prim-pol domain"/>
    <property type="match status" value="1"/>
</dbReference>
<evidence type="ECO:0000256" key="1">
    <source>
        <dbReference type="SAM" id="MobiDB-lite"/>
    </source>
</evidence>
<feature type="region of interest" description="Disordered" evidence="1">
    <location>
        <begin position="193"/>
        <end position="212"/>
    </location>
</feature>
<dbReference type="InterPro" id="IPR014820">
    <property type="entry name" value="PriCT_1"/>
</dbReference>
<gene>
    <name evidence="4" type="ORF">EFL26_22250</name>
</gene>
<dbReference type="SMART" id="SM00942">
    <property type="entry name" value="PriCT_1"/>
    <property type="match status" value="1"/>
</dbReference>
<name>A0A3N0GI71_9ACTN</name>
<protein>
    <submittedName>
        <fullName evidence="4">DNA replication protein</fullName>
    </submittedName>
</protein>
<feature type="domain" description="DNA primase/polymerase bifunctional N-terminal" evidence="3">
    <location>
        <begin position="30"/>
        <end position="194"/>
    </location>
</feature>
<feature type="domain" description="Primase C-terminal 1" evidence="2">
    <location>
        <begin position="217"/>
        <end position="280"/>
    </location>
</feature>
<dbReference type="Pfam" id="PF09250">
    <property type="entry name" value="Prim-Pol"/>
    <property type="match status" value="1"/>
</dbReference>
<accession>A0A3N0GI71</accession>
<dbReference type="EMBL" id="RJSF01000047">
    <property type="protein sequence ID" value="RNM11862.1"/>
    <property type="molecule type" value="Genomic_DNA"/>
</dbReference>
<reference evidence="4 5" key="1">
    <citation type="submission" date="2018-11" db="EMBL/GenBank/DDBJ databases">
        <authorList>
            <person name="Li F."/>
        </authorList>
    </citation>
    <scope>NUCLEOTIDE SEQUENCE [LARGE SCALE GENOMIC DNA]</scope>
    <source>
        <strain evidence="4 5">Gsoil 818</strain>
    </source>
</reference>
<dbReference type="RefSeq" id="WP_123225097.1">
    <property type="nucleotide sequence ID" value="NZ_RJSF01000047.1"/>
</dbReference>
<dbReference type="CDD" id="cd04859">
    <property type="entry name" value="Prim_Pol"/>
    <property type="match status" value="1"/>
</dbReference>
<evidence type="ECO:0000313" key="4">
    <source>
        <dbReference type="EMBL" id="RNM11862.1"/>
    </source>
</evidence>
<dbReference type="InterPro" id="IPR015330">
    <property type="entry name" value="DNA_primase/pol_bifunc_N"/>
</dbReference>
<evidence type="ECO:0000259" key="2">
    <source>
        <dbReference type="SMART" id="SM00942"/>
    </source>
</evidence>
<dbReference type="SMART" id="SM00943">
    <property type="entry name" value="Prim-Pol"/>
    <property type="match status" value="1"/>
</dbReference>
<sequence>MNSAQRQPRSSRWNPRLPVSLSDAPDLVTASTMLASRDIPVFPCIPGGKQPLTSHGFLDASSDLTTVRTWWQRWPEANIGIPTGATSGVDVVDIDVHPGGNGFGAFEQARSAGLTEGWAWLVRTPSGGVHAYYLRGRADEQRSWQVPGQHVDFRGDGGYIVAPPSQVAGRSYDLIAVAQHRATPMDATALRSFLEPPRPTRPPASMPAMGSRPDKLADWVASRPEGARNHGLFWAACRMVEDGHAFDAAAGLLGEAARSAGLSDQEAMTTIRSAYRIASRLGAARTARPMTAAEALAL</sequence>
<keyword evidence="5" id="KW-1185">Reference proteome</keyword>
<proteinExistence type="predicted"/>